<dbReference type="InterPro" id="IPR004170">
    <property type="entry name" value="WWE_dom"/>
</dbReference>
<keyword evidence="9" id="KW-1185">Reference proteome</keyword>
<dbReference type="Gene3D" id="3.30.720.50">
    <property type="match status" value="1"/>
</dbReference>
<dbReference type="InterPro" id="IPR057948">
    <property type="entry name" value="TPR_TRIP12_N"/>
</dbReference>
<dbReference type="AlphaFoldDB" id="A0A9N9S9M6"/>
<evidence type="ECO:0000313" key="9">
    <source>
        <dbReference type="Proteomes" id="UP001153737"/>
    </source>
</evidence>
<feature type="compositionally biased region" description="Polar residues" evidence="6">
    <location>
        <begin position="123"/>
        <end position="150"/>
    </location>
</feature>
<dbReference type="InterPro" id="IPR037197">
    <property type="entry name" value="WWE_dom_sf"/>
</dbReference>
<evidence type="ECO:0000256" key="4">
    <source>
        <dbReference type="RuleBase" id="RU369009"/>
    </source>
</evidence>
<dbReference type="GO" id="GO:0061630">
    <property type="term" value="F:ubiquitin protein ligase activity"/>
    <property type="evidence" value="ECO:0007669"/>
    <property type="project" value="UniProtKB-UniRule"/>
</dbReference>
<dbReference type="PANTHER" id="PTHR45670">
    <property type="entry name" value="E3 UBIQUITIN-PROTEIN LIGASE TRIP12"/>
    <property type="match status" value="1"/>
</dbReference>
<evidence type="ECO:0000256" key="6">
    <source>
        <dbReference type="SAM" id="MobiDB-lite"/>
    </source>
</evidence>
<sequence>MADPANASAAASTSRRKRVLPAQPRAEAKRLRTSSQESRNADRSSRNYHKIKSGKSGQSQNRSSEEPDTPILLRSKSHGEIPISSSSHRDRNNSVISVPKTKSKSKPDPDLDLEPKTKRNSRHSLNLSHKQDTSEISVKNNNIEASTSLASIPSESKKKRKPRKGSSPRSSSERQEEDKGSRSTRSNNSNFSKIEFNFKDKAEKTKKATAGGGAGEQPSRLTRSGAVLRRSTRSSKGHSSTTGSCASSSGGGGSGTGAARRSGATGGAAAARQLKVAQAAAPALLSAPSNATAAPHHHPHQQQHAHAAMAADHMISKISAKVTASIGEHLAKMNQKLDNMEAKMNDEFARIATVEKMANSNMIDIGKLSNEVDNMEQSRRSNSLRIVGVKEEENENLLATVLNIINNGLQIKCLPSDINNIFRVGKVSDVSSKPIRAIVIDFISYMKRNEVFKAKKSLKGSGIFINENLSSVRYKLQVLAKKKYGPQEVWSQGASEEPPSPQEAAQAVPSAGGAPHPAGGGGGPDSESDDSEVGRLQALLEARGLPPHLFGALGPRMQQMLHRSMGSNSSVARAQALIPGLQATGDEGQQLQAVIEMCQVLVMGNEEILNGFPVKQVVPALITLLGMEHNFDIMNHACRALTYMMEALPRSSAVVVDAVPVFLEKLQVIQCMDVAEQSLTALDMLSRRHSKAILQARGVSACLMYLDFFSINAQRNALSVTANCCLNLAAEEFQHVQDSLPLLASRLAQQDKKCVESQLLVVAPPIVSTGTFITVLRMLSVMCANCPDLALTLLKQNIAETLVYLLTGSAEVNQEDVELIPRQPQEQFEITALIGELMPKLPTDGIFAVDALLERPTSVIKDQPIWQWRDDRALWHPYGAVDSRIIEAAHLTGDDEVGVKNMMLLNYHVIQSTL</sequence>
<name>A0A9N9S9M6_PHACE</name>
<dbReference type="EMBL" id="OU896716">
    <property type="protein sequence ID" value="CAG9814276.1"/>
    <property type="molecule type" value="Genomic_DNA"/>
</dbReference>
<organism evidence="8 9">
    <name type="scientific">Phaedon cochleariae</name>
    <name type="common">Mustard beetle</name>
    <dbReference type="NCBI Taxonomy" id="80249"/>
    <lineage>
        <taxon>Eukaryota</taxon>
        <taxon>Metazoa</taxon>
        <taxon>Ecdysozoa</taxon>
        <taxon>Arthropoda</taxon>
        <taxon>Hexapoda</taxon>
        <taxon>Insecta</taxon>
        <taxon>Pterygota</taxon>
        <taxon>Neoptera</taxon>
        <taxon>Endopterygota</taxon>
        <taxon>Coleoptera</taxon>
        <taxon>Polyphaga</taxon>
        <taxon>Cucujiformia</taxon>
        <taxon>Chrysomeloidea</taxon>
        <taxon>Chrysomelidae</taxon>
        <taxon>Chrysomelinae</taxon>
        <taxon>Chrysomelini</taxon>
        <taxon>Phaedon</taxon>
    </lineage>
</organism>
<feature type="compositionally biased region" description="Basic and acidic residues" evidence="6">
    <location>
        <begin position="105"/>
        <end position="117"/>
    </location>
</feature>
<dbReference type="GO" id="GO:0016607">
    <property type="term" value="C:nuclear speck"/>
    <property type="evidence" value="ECO:0007669"/>
    <property type="project" value="TreeGrafter"/>
</dbReference>
<dbReference type="EC" id="2.3.2.26" evidence="4"/>
<feature type="compositionally biased region" description="Low complexity" evidence="6">
    <location>
        <begin position="239"/>
        <end position="248"/>
    </location>
</feature>
<dbReference type="Gene3D" id="3.30.70.1820">
    <property type="entry name" value="L1 transposable element, RRM domain"/>
    <property type="match status" value="1"/>
</dbReference>
<dbReference type="Gene3D" id="1.25.10.10">
    <property type="entry name" value="Leucine-rich Repeat Variant"/>
    <property type="match status" value="1"/>
</dbReference>
<proteinExistence type="inferred from homology"/>
<feature type="compositionally biased region" description="Basic and acidic residues" evidence="6">
    <location>
        <begin position="196"/>
        <end position="206"/>
    </location>
</feature>
<dbReference type="OrthoDB" id="271273at2759"/>
<feature type="region of interest" description="Disordered" evidence="6">
    <location>
        <begin position="489"/>
        <end position="532"/>
    </location>
</feature>
<dbReference type="Pfam" id="PF02825">
    <property type="entry name" value="WWE"/>
    <property type="match status" value="1"/>
</dbReference>
<feature type="compositionally biased region" description="Low complexity" evidence="6">
    <location>
        <begin position="183"/>
        <end position="192"/>
    </location>
</feature>
<dbReference type="GO" id="GO:0000209">
    <property type="term" value="P:protein polyubiquitination"/>
    <property type="evidence" value="ECO:0007669"/>
    <property type="project" value="TreeGrafter"/>
</dbReference>
<evidence type="ECO:0000259" key="7">
    <source>
        <dbReference type="PROSITE" id="PS50918"/>
    </source>
</evidence>
<feature type="coiled-coil region" evidence="5">
    <location>
        <begin position="330"/>
        <end position="357"/>
    </location>
</feature>
<reference evidence="8" key="1">
    <citation type="submission" date="2022-01" db="EMBL/GenBank/DDBJ databases">
        <authorList>
            <person name="King R."/>
        </authorList>
    </citation>
    <scope>NUCLEOTIDE SEQUENCE</scope>
</reference>
<keyword evidence="4" id="KW-0833">Ubl conjugation pathway</keyword>
<dbReference type="SUPFAM" id="SSF48371">
    <property type="entry name" value="ARM repeat"/>
    <property type="match status" value="1"/>
</dbReference>
<keyword evidence="5" id="KW-0175">Coiled coil</keyword>
<dbReference type="Pfam" id="PF25579">
    <property type="entry name" value="TPR_TRIP12_N"/>
    <property type="match status" value="1"/>
</dbReference>
<dbReference type="InterPro" id="IPR045322">
    <property type="entry name" value="HECTD1/TRIP12-like"/>
</dbReference>
<feature type="compositionally biased region" description="Low complexity" evidence="6">
    <location>
        <begin position="507"/>
        <end position="517"/>
    </location>
</feature>
<feature type="region of interest" description="Disordered" evidence="6">
    <location>
        <begin position="288"/>
        <end position="308"/>
    </location>
</feature>
<evidence type="ECO:0000256" key="2">
    <source>
        <dbReference type="ARBA" id="ARBA00004906"/>
    </source>
</evidence>
<keyword evidence="3 4" id="KW-0808">Transferase</keyword>
<feature type="region of interest" description="Disordered" evidence="6">
    <location>
        <begin position="1"/>
        <end position="266"/>
    </location>
</feature>
<evidence type="ECO:0000256" key="3">
    <source>
        <dbReference type="ARBA" id="ARBA00022679"/>
    </source>
</evidence>
<accession>A0A9N9S9M6</accession>
<gene>
    <name evidence="8" type="ORF">PHAECO_LOCUS1446</name>
</gene>
<protein>
    <recommendedName>
        <fullName evidence="4">E3 ubiquitin-protein ligase</fullName>
        <ecNumber evidence="4">2.3.2.26</ecNumber>
    </recommendedName>
</protein>
<dbReference type="PANTHER" id="PTHR45670:SF13">
    <property type="entry name" value="E3 UBIQUITIN-PROTEIN LIGASE TRIP12"/>
    <property type="match status" value="1"/>
</dbReference>
<dbReference type="SUPFAM" id="SSF117839">
    <property type="entry name" value="WWE domain"/>
    <property type="match status" value="1"/>
</dbReference>
<evidence type="ECO:0000256" key="1">
    <source>
        <dbReference type="ARBA" id="ARBA00000885"/>
    </source>
</evidence>
<feature type="compositionally biased region" description="Low complexity" evidence="6">
    <location>
        <begin position="1"/>
        <end position="13"/>
    </location>
</feature>
<evidence type="ECO:0000256" key="5">
    <source>
        <dbReference type="SAM" id="Coils"/>
    </source>
</evidence>
<comment type="catalytic activity">
    <reaction evidence="1 4">
        <text>S-ubiquitinyl-[E2 ubiquitin-conjugating enzyme]-L-cysteine + [acceptor protein]-L-lysine = [E2 ubiquitin-conjugating enzyme]-L-cysteine + N(6)-ubiquitinyl-[acceptor protein]-L-lysine.</text>
        <dbReference type="EC" id="2.3.2.26"/>
    </reaction>
</comment>
<dbReference type="GO" id="GO:0006974">
    <property type="term" value="P:DNA damage response"/>
    <property type="evidence" value="ECO:0007669"/>
    <property type="project" value="TreeGrafter"/>
</dbReference>
<dbReference type="PROSITE" id="PS50918">
    <property type="entry name" value="WWE"/>
    <property type="match status" value="1"/>
</dbReference>
<reference evidence="8" key="2">
    <citation type="submission" date="2022-10" db="EMBL/GenBank/DDBJ databases">
        <authorList>
            <consortium name="ENA_rothamsted_submissions"/>
            <consortium name="culmorum"/>
            <person name="King R."/>
        </authorList>
    </citation>
    <scope>NUCLEOTIDE SEQUENCE</scope>
</reference>
<evidence type="ECO:0000313" key="8">
    <source>
        <dbReference type="EMBL" id="CAG9814276.1"/>
    </source>
</evidence>
<feature type="compositionally biased region" description="Basic and acidic residues" evidence="6">
    <location>
        <begin position="171"/>
        <end position="181"/>
    </location>
</feature>
<comment type="pathway">
    <text evidence="2 4">Protein modification; protein ubiquitination.</text>
</comment>
<dbReference type="InterPro" id="IPR016024">
    <property type="entry name" value="ARM-type_fold"/>
</dbReference>
<comment type="similarity">
    <text evidence="4">Belongs to the UPL family. K-HECT subfamily.</text>
</comment>
<feature type="compositionally biased region" description="Low complexity" evidence="6">
    <location>
        <begin position="257"/>
        <end position="266"/>
    </location>
</feature>
<feature type="compositionally biased region" description="Basic residues" evidence="6">
    <location>
        <begin position="157"/>
        <end position="166"/>
    </location>
</feature>
<dbReference type="InterPro" id="IPR011989">
    <property type="entry name" value="ARM-like"/>
</dbReference>
<dbReference type="Proteomes" id="UP001153737">
    <property type="component" value="Chromosome 10"/>
</dbReference>
<dbReference type="GO" id="GO:0043161">
    <property type="term" value="P:proteasome-mediated ubiquitin-dependent protein catabolic process"/>
    <property type="evidence" value="ECO:0007669"/>
    <property type="project" value="TreeGrafter"/>
</dbReference>
<feature type="domain" description="WWE" evidence="7">
    <location>
        <begin position="852"/>
        <end position="914"/>
    </location>
</feature>